<accession>A0A6J5LAN5</accession>
<protein>
    <submittedName>
        <fullName evidence="1">Uncharacterized protein</fullName>
    </submittedName>
</protein>
<dbReference type="EMBL" id="LR796237">
    <property type="protein sequence ID" value="CAB4130097.1"/>
    <property type="molecule type" value="Genomic_DNA"/>
</dbReference>
<name>A0A6J5LAN5_9CAUD</name>
<evidence type="ECO:0000313" key="1">
    <source>
        <dbReference type="EMBL" id="CAB4130097.1"/>
    </source>
</evidence>
<proteinExistence type="predicted"/>
<gene>
    <name evidence="1" type="ORF">UFOVP116_268</name>
</gene>
<organism evidence="1">
    <name type="scientific">uncultured Caudovirales phage</name>
    <dbReference type="NCBI Taxonomy" id="2100421"/>
    <lineage>
        <taxon>Viruses</taxon>
        <taxon>Duplodnaviria</taxon>
        <taxon>Heunggongvirae</taxon>
        <taxon>Uroviricota</taxon>
        <taxon>Caudoviricetes</taxon>
        <taxon>Peduoviridae</taxon>
        <taxon>Maltschvirus</taxon>
        <taxon>Maltschvirus maltsch</taxon>
    </lineage>
</organism>
<reference evidence="1" key="1">
    <citation type="submission" date="2020-04" db="EMBL/GenBank/DDBJ databases">
        <authorList>
            <person name="Chiriac C."/>
            <person name="Salcher M."/>
            <person name="Ghai R."/>
            <person name="Kavagutti S V."/>
        </authorList>
    </citation>
    <scope>NUCLEOTIDE SEQUENCE</scope>
</reference>
<sequence>MSDKKPNDDFNGYTSIPLQRFNEKVRSMNQTKSKDLYLSAEDARNLHSELFKLLALLSQSGGKKSRDFDDNIEIRVDGGRWS</sequence>